<feature type="domain" description="TraD/TraG TraM recognition site" evidence="1">
    <location>
        <begin position="42"/>
        <end position="117"/>
    </location>
</feature>
<evidence type="ECO:0000313" key="3">
    <source>
        <dbReference type="Proteomes" id="UP000304382"/>
    </source>
</evidence>
<dbReference type="Proteomes" id="UP000304382">
    <property type="component" value="Unassembled WGS sequence"/>
</dbReference>
<organism evidence="2 3">
    <name type="scientific">Haloarcula mannanilytica</name>
    <dbReference type="NCBI Taxonomy" id="2509225"/>
    <lineage>
        <taxon>Archaea</taxon>
        <taxon>Methanobacteriati</taxon>
        <taxon>Methanobacteriota</taxon>
        <taxon>Stenosarchaea group</taxon>
        <taxon>Halobacteria</taxon>
        <taxon>Halobacteriales</taxon>
        <taxon>Haloarculaceae</taxon>
        <taxon>Haloarcula</taxon>
    </lineage>
</organism>
<dbReference type="AlphaFoldDB" id="A0A4C2EP11"/>
<proteinExistence type="predicted"/>
<dbReference type="SUPFAM" id="SSF52540">
    <property type="entry name" value="P-loop containing nucleoside triphosphate hydrolases"/>
    <property type="match status" value="1"/>
</dbReference>
<name>A0A4C2EP11_9EURY</name>
<dbReference type="EMBL" id="BIXZ01000027">
    <property type="protein sequence ID" value="GCF16271.1"/>
    <property type="molecule type" value="Genomic_DNA"/>
</dbReference>
<evidence type="ECO:0000313" key="2">
    <source>
        <dbReference type="EMBL" id="GCF16271.1"/>
    </source>
</evidence>
<dbReference type="InterPro" id="IPR032689">
    <property type="entry name" value="TraG-D_C"/>
</dbReference>
<comment type="caution">
    <text evidence="2">The sequence shown here is derived from an EMBL/GenBank/DDBJ whole genome shotgun (WGS) entry which is preliminary data.</text>
</comment>
<gene>
    <name evidence="2" type="ORF">Harman_42060</name>
</gene>
<reference evidence="2 3" key="1">
    <citation type="submission" date="2019-02" db="EMBL/GenBank/DDBJ databases">
        <title>Haloarcula mannanilyticum sp. nov., a mannan degrading haloarchaeon isolated from commercial salt.</title>
        <authorList>
            <person name="Enomoto S."/>
            <person name="Shimane Y."/>
            <person name="Kamekura M."/>
            <person name="Ito T."/>
            <person name="Moriya O."/>
            <person name="Ihara K."/>
            <person name="Takahashi-Ando N."/>
            <person name="Fukushima Y."/>
            <person name="Yoshida Y."/>
            <person name="Usama R."/>
            <person name="Takai K."/>
            <person name="Minegishi H."/>
        </authorList>
    </citation>
    <scope>NUCLEOTIDE SEQUENCE [LARGE SCALE GENOMIC DNA]</scope>
    <source>
        <strain evidence="2 3">MD130-1</strain>
    </source>
</reference>
<dbReference type="Pfam" id="PF12696">
    <property type="entry name" value="TraG-D_C"/>
    <property type="match status" value="1"/>
</dbReference>
<dbReference type="InterPro" id="IPR027417">
    <property type="entry name" value="P-loop_NTPase"/>
</dbReference>
<keyword evidence="3" id="KW-1185">Reference proteome</keyword>
<sequence length="378" mass="42659">MVDVREGEVGYTVTRLLSSIVITKLWAAAQNRYYQDSEIDQPFTLFVDELQSYPGEGPQFAEILSKAREYRLGCWLVTQYLSQLPSGMRNAVKTNCRTKLVFDPTGSDDIPKLAKMLRGTDRRQLESLGDYRAIVQAPATRKRNKAVTVDTYPPWNTDEFDLDRIKTDATPATETDLSLQKQVTGKGVNAGGEKHTKLLSKAEKRLEDLGLQVRTLYQDPGDEKPDGHVKKPDGSLAHLEAEHTTLTKPAKVLKNLQRAKQQGRECIFVVEEGNAAKLDSILSDPVNRQGNQHRDEHGSYSYYTGDDGEFKQIELLQNAEYRIIEVTDDKPEVHDEEVEPECPELEAHSEEELEAFCLYREDGYCTELETGCPVISDD</sequence>
<protein>
    <recommendedName>
        <fullName evidence="1">TraD/TraG TraM recognition site domain-containing protein</fullName>
    </recommendedName>
</protein>
<accession>A0A4C2EP11</accession>
<evidence type="ECO:0000259" key="1">
    <source>
        <dbReference type="Pfam" id="PF12696"/>
    </source>
</evidence>
<dbReference type="CDD" id="cd01127">
    <property type="entry name" value="TrwB_TraG_TraD_VirD4"/>
    <property type="match status" value="1"/>
</dbReference>
<dbReference type="Gene3D" id="3.40.50.300">
    <property type="entry name" value="P-loop containing nucleotide triphosphate hydrolases"/>
    <property type="match status" value="1"/>
</dbReference>